<evidence type="ECO:0000313" key="2">
    <source>
        <dbReference type="Proteomes" id="UP000025227"/>
    </source>
</evidence>
<evidence type="ECO:0000256" key="1">
    <source>
        <dbReference type="SAM" id="SignalP"/>
    </source>
</evidence>
<dbReference type="AlphaFoldDB" id="A0A7I4Y2V6"/>
<evidence type="ECO:0000313" key="3">
    <source>
        <dbReference type="WBParaSite" id="HCON_00037964-00001"/>
    </source>
</evidence>
<name>A0A7I4Y2V6_HAECO</name>
<feature type="signal peptide" evidence="1">
    <location>
        <begin position="1"/>
        <end position="23"/>
    </location>
</feature>
<feature type="chain" id="PRO_5029870752" evidence="1">
    <location>
        <begin position="24"/>
        <end position="41"/>
    </location>
</feature>
<accession>A0A7I4Y2V6</accession>
<organism evidence="2 3">
    <name type="scientific">Haemonchus contortus</name>
    <name type="common">Barber pole worm</name>
    <dbReference type="NCBI Taxonomy" id="6289"/>
    <lineage>
        <taxon>Eukaryota</taxon>
        <taxon>Metazoa</taxon>
        <taxon>Ecdysozoa</taxon>
        <taxon>Nematoda</taxon>
        <taxon>Chromadorea</taxon>
        <taxon>Rhabditida</taxon>
        <taxon>Rhabditina</taxon>
        <taxon>Rhabditomorpha</taxon>
        <taxon>Strongyloidea</taxon>
        <taxon>Trichostrongylidae</taxon>
        <taxon>Haemonchus</taxon>
    </lineage>
</organism>
<proteinExistence type="predicted"/>
<keyword evidence="2" id="KW-1185">Reference proteome</keyword>
<reference evidence="3" key="1">
    <citation type="submission" date="2020-12" db="UniProtKB">
        <authorList>
            <consortium name="WormBaseParasite"/>
        </authorList>
    </citation>
    <scope>IDENTIFICATION</scope>
    <source>
        <strain evidence="3">MHco3</strain>
    </source>
</reference>
<keyword evidence="1" id="KW-0732">Signal</keyword>
<sequence>MNALSLSIRFLVTIVCMLLSVEATWNTRPLSPGAPGPAGKK</sequence>
<dbReference type="Proteomes" id="UP000025227">
    <property type="component" value="Unplaced"/>
</dbReference>
<dbReference type="WBParaSite" id="HCON_00037964-00001">
    <property type="protein sequence ID" value="HCON_00037964-00001"/>
    <property type="gene ID" value="HCON_00037964"/>
</dbReference>
<protein>
    <submittedName>
        <fullName evidence="3">Chemokine (C-C motif) ligand 14</fullName>
    </submittedName>
</protein>